<dbReference type="EMBL" id="GBRH01200741">
    <property type="protein sequence ID" value="JAD97154.1"/>
    <property type="molecule type" value="Transcribed_RNA"/>
</dbReference>
<accession>A0A0A9E8V3</accession>
<keyword evidence="1" id="KW-0472">Membrane</keyword>
<evidence type="ECO:0000256" key="1">
    <source>
        <dbReference type="SAM" id="Phobius"/>
    </source>
</evidence>
<protein>
    <submittedName>
        <fullName evidence="2">Uncharacterized protein</fullName>
    </submittedName>
</protein>
<dbReference type="AlphaFoldDB" id="A0A0A9E8V3"/>
<name>A0A0A9E8V3_ARUDO</name>
<proteinExistence type="predicted"/>
<keyword evidence="1" id="KW-0812">Transmembrane</keyword>
<sequence length="36" mass="4083">MNKFEFLSTCELGSIEVGCSGTIFFHGYLMIAIFYI</sequence>
<reference evidence="2" key="2">
    <citation type="journal article" date="2015" name="Data Brief">
        <title>Shoot transcriptome of the giant reed, Arundo donax.</title>
        <authorList>
            <person name="Barrero R.A."/>
            <person name="Guerrero F.D."/>
            <person name="Moolhuijzen P."/>
            <person name="Goolsby J.A."/>
            <person name="Tidwell J."/>
            <person name="Bellgard S.E."/>
            <person name="Bellgard M.I."/>
        </authorList>
    </citation>
    <scope>NUCLEOTIDE SEQUENCE</scope>
    <source>
        <tissue evidence="2">Shoot tissue taken approximately 20 cm above the soil surface</tissue>
    </source>
</reference>
<feature type="transmembrane region" description="Helical" evidence="1">
    <location>
        <begin position="12"/>
        <end position="35"/>
    </location>
</feature>
<evidence type="ECO:0000313" key="2">
    <source>
        <dbReference type="EMBL" id="JAD97154.1"/>
    </source>
</evidence>
<reference evidence="2" key="1">
    <citation type="submission" date="2014-09" db="EMBL/GenBank/DDBJ databases">
        <authorList>
            <person name="Magalhaes I.L.F."/>
            <person name="Oliveira U."/>
            <person name="Santos F.R."/>
            <person name="Vidigal T.H.D.A."/>
            <person name="Brescovit A.D."/>
            <person name="Santos A.J."/>
        </authorList>
    </citation>
    <scope>NUCLEOTIDE SEQUENCE</scope>
    <source>
        <tissue evidence="2">Shoot tissue taken approximately 20 cm above the soil surface</tissue>
    </source>
</reference>
<keyword evidence="1" id="KW-1133">Transmembrane helix</keyword>
<organism evidence="2">
    <name type="scientific">Arundo donax</name>
    <name type="common">Giant reed</name>
    <name type="synonym">Donax arundinaceus</name>
    <dbReference type="NCBI Taxonomy" id="35708"/>
    <lineage>
        <taxon>Eukaryota</taxon>
        <taxon>Viridiplantae</taxon>
        <taxon>Streptophyta</taxon>
        <taxon>Embryophyta</taxon>
        <taxon>Tracheophyta</taxon>
        <taxon>Spermatophyta</taxon>
        <taxon>Magnoliopsida</taxon>
        <taxon>Liliopsida</taxon>
        <taxon>Poales</taxon>
        <taxon>Poaceae</taxon>
        <taxon>PACMAD clade</taxon>
        <taxon>Arundinoideae</taxon>
        <taxon>Arundineae</taxon>
        <taxon>Arundo</taxon>
    </lineage>
</organism>